<accession>A0ABT0HP07</accession>
<dbReference type="SUPFAM" id="SSF51206">
    <property type="entry name" value="cAMP-binding domain-like"/>
    <property type="match status" value="1"/>
</dbReference>
<dbReference type="SMART" id="SM00419">
    <property type="entry name" value="HTH_CRP"/>
    <property type="match status" value="1"/>
</dbReference>
<keyword evidence="4" id="KW-0238">DNA-binding</keyword>
<proteinExistence type="predicted"/>
<name>A0ABT0HP07_9BACT</name>
<evidence type="ECO:0000259" key="7">
    <source>
        <dbReference type="PROSITE" id="PS50042"/>
    </source>
</evidence>
<evidence type="ECO:0000256" key="4">
    <source>
        <dbReference type="ARBA" id="ARBA00023125"/>
    </source>
</evidence>
<keyword evidence="3" id="KW-0805">Transcription regulation</keyword>
<comment type="caution">
    <text evidence="10">The sequence shown here is derived from an EMBL/GenBank/DDBJ whole genome shotgun (WGS) entry which is preliminary data.</text>
</comment>
<evidence type="ECO:0000256" key="6">
    <source>
        <dbReference type="PROSITE-ProRule" id="PRU00169"/>
    </source>
</evidence>
<dbReference type="InterPro" id="IPR018490">
    <property type="entry name" value="cNMP-bd_dom_sf"/>
</dbReference>
<dbReference type="InterPro" id="IPR036388">
    <property type="entry name" value="WH-like_DNA-bd_sf"/>
</dbReference>
<dbReference type="Pfam" id="PF00072">
    <property type="entry name" value="Response_reg"/>
    <property type="match status" value="1"/>
</dbReference>
<dbReference type="InterPro" id="IPR011006">
    <property type="entry name" value="CheY-like_superfamily"/>
</dbReference>
<dbReference type="PROSITE" id="PS50042">
    <property type="entry name" value="CNMP_BINDING_3"/>
    <property type="match status" value="1"/>
</dbReference>
<evidence type="ECO:0000256" key="3">
    <source>
        <dbReference type="ARBA" id="ARBA00023015"/>
    </source>
</evidence>
<organism evidence="10 11">
    <name type="scientific">Spirosoma liriopis</name>
    <dbReference type="NCBI Taxonomy" id="2937440"/>
    <lineage>
        <taxon>Bacteria</taxon>
        <taxon>Pseudomonadati</taxon>
        <taxon>Bacteroidota</taxon>
        <taxon>Cytophagia</taxon>
        <taxon>Cytophagales</taxon>
        <taxon>Cytophagaceae</taxon>
        <taxon>Spirosoma</taxon>
    </lineage>
</organism>
<dbReference type="InterPro" id="IPR000595">
    <property type="entry name" value="cNMP-bd_dom"/>
</dbReference>
<dbReference type="EMBL" id="JALPRF010000003">
    <property type="protein sequence ID" value="MCK8493899.1"/>
    <property type="molecule type" value="Genomic_DNA"/>
</dbReference>
<evidence type="ECO:0000256" key="1">
    <source>
        <dbReference type="ARBA" id="ARBA00022553"/>
    </source>
</evidence>
<dbReference type="InterPro" id="IPR036390">
    <property type="entry name" value="WH_DNA-bd_sf"/>
</dbReference>
<dbReference type="SMART" id="SM00100">
    <property type="entry name" value="cNMP"/>
    <property type="match status" value="1"/>
</dbReference>
<dbReference type="Pfam" id="PF00027">
    <property type="entry name" value="cNMP_binding"/>
    <property type="match status" value="1"/>
</dbReference>
<reference evidence="10 11" key="1">
    <citation type="submission" date="2022-04" db="EMBL/GenBank/DDBJ databases">
        <title>Spirosoma sp. strain RP8 genome sequencing and assembly.</title>
        <authorList>
            <person name="Jung Y."/>
        </authorList>
    </citation>
    <scope>NUCLEOTIDE SEQUENCE [LARGE SCALE GENOMIC DNA]</scope>
    <source>
        <strain evidence="10 11">RP8</strain>
    </source>
</reference>
<keyword evidence="1 6" id="KW-0597">Phosphoprotein</keyword>
<dbReference type="InterPro" id="IPR001789">
    <property type="entry name" value="Sig_transdc_resp-reg_receiver"/>
</dbReference>
<dbReference type="PANTHER" id="PTHR48111:SF4">
    <property type="entry name" value="DNA-BINDING DUAL TRANSCRIPTIONAL REGULATOR OMPR"/>
    <property type="match status" value="1"/>
</dbReference>
<dbReference type="Gene3D" id="2.60.120.10">
    <property type="entry name" value="Jelly Rolls"/>
    <property type="match status" value="1"/>
</dbReference>
<dbReference type="InterPro" id="IPR012318">
    <property type="entry name" value="HTH_CRP"/>
</dbReference>
<dbReference type="SUPFAM" id="SSF52172">
    <property type="entry name" value="CheY-like"/>
    <property type="match status" value="1"/>
</dbReference>
<keyword evidence="2" id="KW-0902">Two-component regulatory system</keyword>
<gene>
    <name evidence="10" type="ORF">M0L20_18675</name>
</gene>
<feature type="modified residue" description="4-aspartylphosphate" evidence="6">
    <location>
        <position position="52"/>
    </location>
</feature>
<keyword evidence="11" id="KW-1185">Reference proteome</keyword>
<feature type="domain" description="Cyclic nucleotide-binding" evidence="7">
    <location>
        <begin position="173"/>
        <end position="268"/>
    </location>
</feature>
<dbReference type="Proteomes" id="UP001202180">
    <property type="component" value="Unassembled WGS sequence"/>
</dbReference>
<dbReference type="InterPro" id="IPR014710">
    <property type="entry name" value="RmlC-like_jellyroll"/>
</dbReference>
<dbReference type="PROSITE" id="PS50110">
    <property type="entry name" value="RESPONSE_REGULATORY"/>
    <property type="match status" value="1"/>
</dbReference>
<dbReference type="InterPro" id="IPR039420">
    <property type="entry name" value="WalR-like"/>
</dbReference>
<feature type="domain" description="Response regulatory" evidence="8">
    <location>
        <begin position="3"/>
        <end position="119"/>
    </location>
</feature>
<evidence type="ECO:0000256" key="5">
    <source>
        <dbReference type="ARBA" id="ARBA00023163"/>
    </source>
</evidence>
<protein>
    <submittedName>
        <fullName evidence="10">Response regulator</fullName>
    </submittedName>
</protein>
<dbReference type="Pfam" id="PF13545">
    <property type="entry name" value="HTH_Crp_2"/>
    <property type="match status" value="1"/>
</dbReference>
<sequence>MKTLLLIEDNDDIRENTAEILELAGYAVLTAENGKIGVEKALSQRPDLVICDIMMPVLDGYGVLHIFNKNPQLAGIPFIFLTAKTERTDFRKGMELGADDYLTKPFDESELLSAIEGRLNRFEKVSGGQAQPLTANYDLQHDGLNQFLNDARQVGNLESLSADRKTHPVRKKQYIYTEGDDPTRLYLLKSGKVKTVRTNADGKELITGLYNAGEFFGYLALLENTEYTDSAITLEDSELIYIPNEDFKQLLLANNDVSQQFIKLLAGRVSDREHQLVGMAYSSLRRRVADTLLRLHEQQAAEHSHGLIQLSRDDLASVVGTATESLIRTLSEFKQDGLIELVGAGIRVLQPDKLRRANW</sequence>
<dbReference type="PANTHER" id="PTHR48111">
    <property type="entry name" value="REGULATOR OF RPOS"/>
    <property type="match status" value="1"/>
</dbReference>
<evidence type="ECO:0000256" key="2">
    <source>
        <dbReference type="ARBA" id="ARBA00023012"/>
    </source>
</evidence>
<dbReference type="SUPFAM" id="SSF46785">
    <property type="entry name" value="Winged helix' DNA-binding domain"/>
    <property type="match status" value="1"/>
</dbReference>
<dbReference type="Gene3D" id="3.40.50.2300">
    <property type="match status" value="1"/>
</dbReference>
<evidence type="ECO:0000259" key="8">
    <source>
        <dbReference type="PROSITE" id="PS50110"/>
    </source>
</evidence>
<keyword evidence="5" id="KW-0804">Transcription</keyword>
<dbReference type="SMART" id="SM00448">
    <property type="entry name" value="REC"/>
    <property type="match status" value="1"/>
</dbReference>
<dbReference type="RefSeq" id="WP_248478526.1">
    <property type="nucleotide sequence ID" value="NZ_JALPRF010000003.1"/>
</dbReference>
<dbReference type="Gene3D" id="1.10.10.10">
    <property type="entry name" value="Winged helix-like DNA-binding domain superfamily/Winged helix DNA-binding domain"/>
    <property type="match status" value="1"/>
</dbReference>
<dbReference type="CDD" id="cd17574">
    <property type="entry name" value="REC_OmpR"/>
    <property type="match status" value="1"/>
</dbReference>
<evidence type="ECO:0000259" key="9">
    <source>
        <dbReference type="PROSITE" id="PS51063"/>
    </source>
</evidence>
<dbReference type="CDD" id="cd00038">
    <property type="entry name" value="CAP_ED"/>
    <property type="match status" value="1"/>
</dbReference>
<dbReference type="PROSITE" id="PS51063">
    <property type="entry name" value="HTH_CRP_2"/>
    <property type="match status" value="1"/>
</dbReference>
<evidence type="ECO:0000313" key="10">
    <source>
        <dbReference type="EMBL" id="MCK8493899.1"/>
    </source>
</evidence>
<dbReference type="PRINTS" id="PR00034">
    <property type="entry name" value="HTHCRP"/>
</dbReference>
<feature type="domain" description="HTH crp-type" evidence="9">
    <location>
        <begin position="282"/>
        <end position="352"/>
    </location>
</feature>
<evidence type="ECO:0000313" key="11">
    <source>
        <dbReference type="Proteomes" id="UP001202180"/>
    </source>
</evidence>